<dbReference type="RefSeq" id="WP_238247430.1">
    <property type="nucleotide sequence ID" value="NZ_BPQX01000010.1"/>
</dbReference>
<accession>A0ABU0HG65</accession>
<comment type="caution">
    <text evidence="3">The sequence shown here is derived from an EMBL/GenBank/DDBJ whole genome shotgun (WGS) entry which is preliminary data.</text>
</comment>
<dbReference type="PANTHER" id="PTHR46268">
    <property type="entry name" value="STRESS RESPONSE PROTEIN NHAX"/>
    <property type="match status" value="1"/>
</dbReference>
<proteinExistence type="inferred from homology"/>
<dbReference type="CDD" id="cd00293">
    <property type="entry name" value="USP-like"/>
    <property type="match status" value="1"/>
</dbReference>
<dbReference type="EMBL" id="JAUSVV010000001">
    <property type="protein sequence ID" value="MDQ0441306.1"/>
    <property type="molecule type" value="Genomic_DNA"/>
</dbReference>
<name>A0ABU0HG65_9HYPH</name>
<reference evidence="3 4" key="1">
    <citation type="submission" date="2023-07" db="EMBL/GenBank/DDBJ databases">
        <title>Genomic Encyclopedia of Type Strains, Phase IV (KMG-IV): sequencing the most valuable type-strain genomes for metagenomic binning, comparative biology and taxonomic classification.</title>
        <authorList>
            <person name="Goeker M."/>
        </authorList>
    </citation>
    <scope>NUCLEOTIDE SEQUENCE [LARGE SCALE GENOMIC DNA]</scope>
    <source>
        <strain evidence="3 4">DSM 19562</strain>
    </source>
</reference>
<dbReference type="PANTHER" id="PTHR46268:SF15">
    <property type="entry name" value="UNIVERSAL STRESS PROTEIN HP_0031"/>
    <property type="match status" value="1"/>
</dbReference>
<evidence type="ECO:0000259" key="2">
    <source>
        <dbReference type="Pfam" id="PF00582"/>
    </source>
</evidence>
<dbReference type="Proteomes" id="UP001236369">
    <property type="component" value="Unassembled WGS sequence"/>
</dbReference>
<gene>
    <name evidence="3" type="ORF">QO016_000783</name>
</gene>
<protein>
    <submittedName>
        <fullName evidence="3">Nucleotide-binding universal stress UspA family protein</fullName>
    </submittedName>
</protein>
<feature type="domain" description="UspA" evidence="2">
    <location>
        <begin position="194"/>
        <end position="267"/>
    </location>
</feature>
<evidence type="ECO:0000256" key="1">
    <source>
        <dbReference type="ARBA" id="ARBA00008791"/>
    </source>
</evidence>
<dbReference type="InterPro" id="IPR006016">
    <property type="entry name" value="UspA"/>
</dbReference>
<comment type="similarity">
    <text evidence="1">Belongs to the universal stress protein A family.</text>
</comment>
<sequence>MSYVKILVAVDLSGAAPARVRLAAGLTQRFEAILTGAAARKVPAPVLVSDIYDAQQQEERNREAVRAELERAREVFVRNAEGAFDTEWRGAYAGPVTHLVGLARAADLVVIGQETDEDDRDPLRVASGPVLMEAGRPVLVVPKQVDRLRASRIVVAWKDTVEARRAVSGALGFIRHADQVFVAVVGDSIRAEGAEEVAAHLARHGAAVTTHRLQDRKGAADEILDFARRQDADLLVLGAYGHSRLREWAFGGVTRDLIGRSPVCCLMSH</sequence>
<evidence type="ECO:0000313" key="3">
    <source>
        <dbReference type="EMBL" id="MDQ0441306.1"/>
    </source>
</evidence>
<keyword evidence="4" id="KW-1185">Reference proteome</keyword>
<organism evidence="3 4">
    <name type="scientific">Methylobacterium persicinum</name>
    <dbReference type="NCBI Taxonomy" id="374426"/>
    <lineage>
        <taxon>Bacteria</taxon>
        <taxon>Pseudomonadati</taxon>
        <taxon>Pseudomonadota</taxon>
        <taxon>Alphaproteobacteria</taxon>
        <taxon>Hyphomicrobiales</taxon>
        <taxon>Methylobacteriaceae</taxon>
        <taxon>Methylobacterium</taxon>
    </lineage>
</organism>
<dbReference type="Gene3D" id="3.40.50.12370">
    <property type="match status" value="1"/>
</dbReference>
<dbReference type="SUPFAM" id="SSF52402">
    <property type="entry name" value="Adenine nucleotide alpha hydrolases-like"/>
    <property type="match status" value="2"/>
</dbReference>
<evidence type="ECO:0000313" key="4">
    <source>
        <dbReference type="Proteomes" id="UP001236369"/>
    </source>
</evidence>
<dbReference type="Pfam" id="PF00582">
    <property type="entry name" value="Usp"/>
    <property type="match status" value="1"/>
</dbReference>